<reference evidence="2" key="1">
    <citation type="journal article" date="2021" name="J Fungi (Basel)">
        <title>Virulence traits and population genomics of the black yeast Aureobasidium melanogenum.</title>
        <authorList>
            <person name="Cernosa A."/>
            <person name="Sun X."/>
            <person name="Gostincar C."/>
            <person name="Fang C."/>
            <person name="Gunde-Cimerman N."/>
            <person name="Song Z."/>
        </authorList>
    </citation>
    <scope>NUCLEOTIDE SEQUENCE</scope>
    <source>
        <strain evidence="2">EXF-9298</strain>
    </source>
</reference>
<feature type="non-terminal residue" evidence="2">
    <location>
        <position position="156"/>
    </location>
</feature>
<accession>A0A9P8FVE7</accession>
<keyword evidence="3" id="KW-1185">Reference proteome</keyword>
<evidence type="ECO:0000313" key="2">
    <source>
        <dbReference type="EMBL" id="KAG9984514.1"/>
    </source>
</evidence>
<dbReference type="Proteomes" id="UP000729357">
    <property type="component" value="Unassembled WGS sequence"/>
</dbReference>
<feature type="compositionally biased region" description="Low complexity" evidence="1">
    <location>
        <begin position="39"/>
        <end position="52"/>
    </location>
</feature>
<comment type="caution">
    <text evidence="2">The sequence shown here is derived from an EMBL/GenBank/DDBJ whole genome shotgun (WGS) entry which is preliminary data.</text>
</comment>
<dbReference type="EMBL" id="JAHFXS010000486">
    <property type="protein sequence ID" value="KAG9984514.1"/>
    <property type="molecule type" value="Genomic_DNA"/>
</dbReference>
<organism evidence="2 3">
    <name type="scientific">Aureobasidium melanogenum</name>
    <name type="common">Aureobasidium pullulans var. melanogenum</name>
    <dbReference type="NCBI Taxonomy" id="46634"/>
    <lineage>
        <taxon>Eukaryota</taxon>
        <taxon>Fungi</taxon>
        <taxon>Dikarya</taxon>
        <taxon>Ascomycota</taxon>
        <taxon>Pezizomycotina</taxon>
        <taxon>Dothideomycetes</taxon>
        <taxon>Dothideomycetidae</taxon>
        <taxon>Dothideales</taxon>
        <taxon>Saccotheciaceae</taxon>
        <taxon>Aureobasidium</taxon>
    </lineage>
</organism>
<name>A0A9P8FVE7_AURME</name>
<evidence type="ECO:0000256" key="1">
    <source>
        <dbReference type="SAM" id="MobiDB-lite"/>
    </source>
</evidence>
<proteinExistence type="predicted"/>
<evidence type="ECO:0000313" key="3">
    <source>
        <dbReference type="Proteomes" id="UP000729357"/>
    </source>
</evidence>
<gene>
    <name evidence="2" type="ORF">KCU98_g5361</name>
</gene>
<feature type="compositionally biased region" description="Low complexity" evidence="1">
    <location>
        <begin position="62"/>
        <end position="77"/>
    </location>
</feature>
<protein>
    <submittedName>
        <fullName evidence="2">Uncharacterized protein</fullName>
    </submittedName>
</protein>
<sequence>MSTPNYNAATIIAIHGSINTATAAKGIASRSQDNKLFPSENNSSSSSQNNNSYPAQSIINQSSADNNTSNPTNANPTFLPSHGSVTPSILQTSTAIDKPRNKKKHENIKDWDKMTLAERLEATTDLPLTPFSEYEWKVENELPYLSPWPARQQRKS</sequence>
<reference evidence="2" key="2">
    <citation type="submission" date="2021-08" db="EMBL/GenBank/DDBJ databases">
        <authorList>
            <person name="Gostincar C."/>
            <person name="Sun X."/>
            <person name="Song Z."/>
            <person name="Gunde-Cimerman N."/>
        </authorList>
    </citation>
    <scope>NUCLEOTIDE SEQUENCE</scope>
    <source>
        <strain evidence="2">EXF-9298</strain>
    </source>
</reference>
<feature type="region of interest" description="Disordered" evidence="1">
    <location>
        <begin position="30"/>
        <end position="109"/>
    </location>
</feature>
<feature type="compositionally biased region" description="Polar residues" evidence="1">
    <location>
        <begin position="83"/>
        <end position="95"/>
    </location>
</feature>
<dbReference type="AlphaFoldDB" id="A0A9P8FVE7"/>